<proteinExistence type="predicted"/>
<organism evidence="1 2">
    <name type="scientific">Mucilaginibacter segetis</name>
    <dbReference type="NCBI Taxonomy" id="2793071"/>
    <lineage>
        <taxon>Bacteria</taxon>
        <taxon>Pseudomonadati</taxon>
        <taxon>Bacteroidota</taxon>
        <taxon>Sphingobacteriia</taxon>
        <taxon>Sphingobacteriales</taxon>
        <taxon>Sphingobacteriaceae</taxon>
        <taxon>Mucilaginibacter</taxon>
    </lineage>
</organism>
<dbReference type="EMBL" id="JAEHFW010000001">
    <property type="protein sequence ID" value="MBK0378886.1"/>
    <property type="molecule type" value="Genomic_DNA"/>
</dbReference>
<dbReference type="AlphaFoldDB" id="A0A934PSN1"/>
<dbReference type="RefSeq" id="WP_200065333.1">
    <property type="nucleotide sequence ID" value="NZ_JAEHFW010000001.1"/>
</dbReference>
<name>A0A934PSN1_9SPHI</name>
<evidence type="ECO:0000313" key="2">
    <source>
        <dbReference type="Proteomes" id="UP000613193"/>
    </source>
</evidence>
<accession>A0A934PSN1</accession>
<gene>
    <name evidence="1" type="ORF">I5M19_06185</name>
</gene>
<comment type="caution">
    <text evidence="1">The sequence shown here is derived from an EMBL/GenBank/DDBJ whole genome shotgun (WGS) entry which is preliminary data.</text>
</comment>
<protein>
    <submittedName>
        <fullName evidence="1">Uncharacterized protein</fullName>
    </submittedName>
</protein>
<evidence type="ECO:0000313" key="1">
    <source>
        <dbReference type="EMBL" id="MBK0378886.1"/>
    </source>
</evidence>
<sequence length="47" mass="5324">MFPTVKSTLKKDHEIVTAYSPFSGKNIKIITAEIDFRGKKFVPVRQG</sequence>
<keyword evidence="2" id="KW-1185">Reference proteome</keyword>
<dbReference type="Proteomes" id="UP000613193">
    <property type="component" value="Unassembled WGS sequence"/>
</dbReference>
<reference evidence="1" key="1">
    <citation type="submission" date="2020-12" db="EMBL/GenBank/DDBJ databases">
        <title>Bacterial novel species Mucilaginibacter sp. SD-g isolated from soil.</title>
        <authorList>
            <person name="Jung H.-Y."/>
        </authorList>
    </citation>
    <scope>NUCLEOTIDE SEQUENCE</scope>
    <source>
        <strain evidence="1">SD-g</strain>
    </source>
</reference>